<evidence type="ECO:0000256" key="2">
    <source>
        <dbReference type="ARBA" id="ARBA00022741"/>
    </source>
</evidence>
<keyword evidence="7" id="KW-1185">Reference proteome</keyword>
<evidence type="ECO:0000313" key="6">
    <source>
        <dbReference type="EMBL" id="QUV93659.1"/>
    </source>
</evidence>
<dbReference type="SUPFAM" id="SSF56059">
    <property type="entry name" value="Glutathione synthetase ATP-binding domain-like"/>
    <property type="match status" value="1"/>
</dbReference>
<dbReference type="Gene3D" id="3.30.1490.20">
    <property type="entry name" value="ATP-grasp fold, A domain"/>
    <property type="match status" value="1"/>
</dbReference>
<evidence type="ECO:0000256" key="1">
    <source>
        <dbReference type="ARBA" id="ARBA00022598"/>
    </source>
</evidence>
<evidence type="ECO:0000313" key="7">
    <source>
        <dbReference type="Proteomes" id="UP000677668"/>
    </source>
</evidence>
<dbReference type="InterPro" id="IPR052032">
    <property type="entry name" value="ATP-dep_AA_Ligase"/>
</dbReference>
<evidence type="ECO:0000256" key="4">
    <source>
        <dbReference type="PROSITE-ProRule" id="PRU00409"/>
    </source>
</evidence>
<keyword evidence="1" id="KW-0436">Ligase</keyword>
<feature type="domain" description="ATP-grasp" evidence="5">
    <location>
        <begin position="118"/>
        <end position="318"/>
    </location>
</feature>
<dbReference type="Proteomes" id="UP000677668">
    <property type="component" value="Chromosome 1"/>
</dbReference>
<protein>
    <submittedName>
        <fullName evidence="6">ATP-grasp domain-containing protein</fullName>
    </submittedName>
</protein>
<organism evidence="6 7">
    <name type="scientific">Chloracidobacterium sp. N</name>
    <dbReference type="NCBI Taxonomy" id="2821540"/>
    <lineage>
        <taxon>Bacteria</taxon>
        <taxon>Pseudomonadati</taxon>
        <taxon>Acidobacteriota</taxon>
        <taxon>Terriglobia</taxon>
        <taxon>Terriglobales</taxon>
        <taxon>Acidobacteriaceae</taxon>
        <taxon>Chloracidobacterium</taxon>
        <taxon>Chloracidobacterium aggregatum</taxon>
    </lineage>
</organism>
<dbReference type="PROSITE" id="PS50975">
    <property type="entry name" value="ATP_GRASP"/>
    <property type="match status" value="1"/>
</dbReference>
<dbReference type="PANTHER" id="PTHR43585:SF2">
    <property type="entry name" value="ATP-GRASP ENZYME FSQD"/>
    <property type="match status" value="1"/>
</dbReference>
<keyword evidence="3 4" id="KW-0067">ATP-binding</keyword>
<dbReference type="Gene3D" id="3.30.470.20">
    <property type="entry name" value="ATP-grasp fold, B domain"/>
    <property type="match status" value="1"/>
</dbReference>
<dbReference type="InterPro" id="IPR041472">
    <property type="entry name" value="BL00235/CARNS1_N"/>
</dbReference>
<dbReference type="Pfam" id="PF13535">
    <property type="entry name" value="ATP-grasp_4"/>
    <property type="match status" value="1"/>
</dbReference>
<evidence type="ECO:0000256" key="3">
    <source>
        <dbReference type="ARBA" id="ARBA00022840"/>
    </source>
</evidence>
<proteinExistence type="predicted"/>
<dbReference type="InterPro" id="IPR013815">
    <property type="entry name" value="ATP_grasp_subdomain_1"/>
</dbReference>
<sequence>MTSHERTVVCLASYFKGVEFLREVKRQGCRVVLVTKEKFRHEDWPFESLDELIPLPNDATPELFIYTVAQLARPRKLHTVVALEELDVLTAALIREHLRLPGMGSTTARHFRDKLAMRIEAQQAGVRVPDFVHVLNYQDLEDYMKRVPPPWVMKPRSDVSAIGIKKLYDSEQVWRTIDYLDARDRLSERSSNYVLERFVAGDVYHVDSLVENGEVVFAGVNRYGRPPMSVAHDGGVFTTQTLPYDSPERAALLDINRKLITGLRMRRGATHAEFIKSAEDGEFYFLEIASRVGGAYIAEALEAASGVNIWAEWAKIELGRGEVPYVLPPTRQEYGGVALSLARQEYPDTSSFTDPEIVYRVKKRYHVGLVVRSDRHERVTELLRDYTARFERDYCAVVPPLERPE</sequence>
<evidence type="ECO:0000259" key="5">
    <source>
        <dbReference type="PROSITE" id="PS50975"/>
    </source>
</evidence>
<accession>A0ABX8B2F1</accession>
<keyword evidence="2 4" id="KW-0547">Nucleotide-binding</keyword>
<dbReference type="EMBL" id="CP072642">
    <property type="protein sequence ID" value="QUV93659.1"/>
    <property type="molecule type" value="Genomic_DNA"/>
</dbReference>
<dbReference type="Gene3D" id="3.40.50.20">
    <property type="match status" value="1"/>
</dbReference>
<name>A0ABX8B2F1_9BACT</name>
<dbReference type="Pfam" id="PF18130">
    <property type="entry name" value="ATPgrasp_N"/>
    <property type="match status" value="1"/>
</dbReference>
<reference evidence="6 7" key="1">
    <citation type="submission" date="2021-03" db="EMBL/GenBank/DDBJ databases">
        <title>Genomic and phenotypic characterization of Chloracidobacterium isolates provides evidence for multiple species.</title>
        <authorList>
            <person name="Saini M.K."/>
            <person name="Costas A.M.G."/>
            <person name="Tank M."/>
            <person name="Bryant D.A."/>
        </authorList>
    </citation>
    <scope>NUCLEOTIDE SEQUENCE [LARGE SCALE GENOMIC DNA]</scope>
    <source>
        <strain evidence="6 7">N</strain>
    </source>
</reference>
<gene>
    <name evidence="6" type="ORF">J8C05_09830</name>
</gene>
<dbReference type="InterPro" id="IPR011761">
    <property type="entry name" value="ATP-grasp"/>
</dbReference>
<dbReference type="PANTHER" id="PTHR43585">
    <property type="entry name" value="FUMIPYRROLE BIOSYNTHESIS PROTEIN C"/>
    <property type="match status" value="1"/>
</dbReference>